<evidence type="ECO:0000313" key="7">
    <source>
        <dbReference type="Proteomes" id="UP000447873"/>
    </source>
</evidence>
<evidence type="ECO:0000256" key="2">
    <source>
        <dbReference type="ARBA" id="ARBA00007528"/>
    </source>
</evidence>
<dbReference type="GO" id="GO:0042124">
    <property type="term" value="F:1,3-beta-glucanosyltransferase activity"/>
    <property type="evidence" value="ECO:0007669"/>
    <property type="project" value="TreeGrafter"/>
</dbReference>
<feature type="signal peptide" evidence="5">
    <location>
        <begin position="1"/>
        <end position="19"/>
    </location>
</feature>
<protein>
    <recommendedName>
        <fullName evidence="5">1,3-beta-glucanosyltransferase</fullName>
        <ecNumber evidence="5">2.4.1.-</ecNumber>
    </recommendedName>
</protein>
<keyword evidence="5" id="KW-0472">Membrane</keyword>
<dbReference type="AlphaFoldDB" id="A0A8H3UEZ0"/>
<dbReference type="EC" id="2.4.1.-" evidence="5"/>
<evidence type="ECO:0000256" key="3">
    <source>
        <dbReference type="ARBA" id="ARBA00022729"/>
    </source>
</evidence>
<name>A0A8H3UEZ0_VENIN</name>
<dbReference type="GO" id="GO:0005886">
    <property type="term" value="C:plasma membrane"/>
    <property type="evidence" value="ECO:0007669"/>
    <property type="project" value="UniProtKB-SubCell"/>
</dbReference>
<keyword evidence="5" id="KW-0336">GPI-anchor</keyword>
<comment type="similarity">
    <text evidence="2 5">Belongs to the glycosyl hydrolase 72 family.</text>
</comment>
<evidence type="ECO:0000313" key="6">
    <source>
        <dbReference type="EMBL" id="KAE9968383.1"/>
    </source>
</evidence>
<dbReference type="PANTHER" id="PTHR31468:SF8">
    <property type="entry name" value="1,3-BETA-GLUCANOSYLTRANSFERASE GAS2"/>
    <property type="match status" value="1"/>
</dbReference>
<evidence type="ECO:0000256" key="5">
    <source>
        <dbReference type="RuleBase" id="RU361209"/>
    </source>
</evidence>
<dbReference type="GO" id="GO:0071970">
    <property type="term" value="P:fungal-type cell wall (1-&gt;3)-beta-D-glucan biosynthetic process"/>
    <property type="evidence" value="ECO:0007669"/>
    <property type="project" value="TreeGrafter"/>
</dbReference>
<dbReference type="SUPFAM" id="SSF51445">
    <property type="entry name" value="(Trans)glycosidases"/>
    <property type="match status" value="1"/>
</dbReference>
<keyword evidence="3 5" id="KW-0732">Signal</keyword>
<accession>A0A8H3UEZ0</accession>
<dbReference type="InterPro" id="IPR004886">
    <property type="entry name" value="Glucanosyltransferase"/>
</dbReference>
<feature type="chain" id="PRO_5034810386" description="1,3-beta-glucanosyltransferase" evidence="5">
    <location>
        <begin position="20"/>
        <end position="164"/>
    </location>
</feature>
<dbReference type="Proteomes" id="UP000447873">
    <property type="component" value="Unassembled WGS sequence"/>
</dbReference>
<keyword evidence="5" id="KW-0808">Transferase</keyword>
<keyword evidence="4" id="KW-0325">Glycoprotein</keyword>
<keyword evidence="5" id="KW-0449">Lipoprotein</keyword>
<dbReference type="EMBL" id="WNWS01000410">
    <property type="protein sequence ID" value="KAE9968383.1"/>
    <property type="molecule type" value="Genomic_DNA"/>
</dbReference>
<organism evidence="6 7">
    <name type="scientific">Venturia inaequalis</name>
    <name type="common">Apple scab fungus</name>
    <dbReference type="NCBI Taxonomy" id="5025"/>
    <lineage>
        <taxon>Eukaryota</taxon>
        <taxon>Fungi</taxon>
        <taxon>Dikarya</taxon>
        <taxon>Ascomycota</taxon>
        <taxon>Pezizomycotina</taxon>
        <taxon>Dothideomycetes</taxon>
        <taxon>Pleosporomycetidae</taxon>
        <taxon>Venturiales</taxon>
        <taxon>Venturiaceae</taxon>
        <taxon>Venturia</taxon>
    </lineage>
</organism>
<gene>
    <name evidence="6" type="ORF">EG328_007618</name>
</gene>
<comment type="caution">
    <text evidence="6">The sequence shown here is derived from an EMBL/GenBank/DDBJ whole genome shotgun (WGS) entry which is preliminary data.</text>
</comment>
<dbReference type="Gene3D" id="3.20.20.80">
    <property type="entry name" value="Glycosidases"/>
    <property type="match status" value="1"/>
</dbReference>
<dbReference type="Pfam" id="PF03198">
    <property type="entry name" value="Glyco_hydro_72"/>
    <property type="match status" value="1"/>
</dbReference>
<dbReference type="GO" id="GO:0031505">
    <property type="term" value="P:fungal-type cell wall organization"/>
    <property type="evidence" value="ECO:0007669"/>
    <property type="project" value="TreeGrafter"/>
</dbReference>
<reference evidence="6 7" key="1">
    <citation type="submission" date="2018-12" db="EMBL/GenBank/DDBJ databases">
        <title>Venturia inaequalis Genome Resource.</title>
        <authorList>
            <person name="Lichtner F.J."/>
        </authorList>
    </citation>
    <scope>NUCLEOTIDE SEQUENCE [LARGE SCALE GENOMIC DNA]</scope>
    <source>
        <strain evidence="6 7">120213</strain>
    </source>
</reference>
<proteinExistence type="inferred from homology"/>
<comment type="subcellular location">
    <subcellularLocation>
        <location evidence="1 5">Cell membrane</location>
        <topology evidence="1 5">Lipid-anchor</topology>
        <topology evidence="1 5">GPI-anchor</topology>
    </subcellularLocation>
</comment>
<sequence>MRHLLQAGLLLTSASSVLSELTPLSIKGSKIYNKDGTQFFIKGIQIFSPASFSLVSPEQCKVDADLARSLGVNSVRFEDVGTQNHGECMRIYSEAGIYVWVGIDGLGESSRGVCIRLYLRPMLLLFWRDVYFLKAFYGAQIRTANMPEAEFWFCQNCLDIPLNL</sequence>
<comment type="function">
    <text evidence="5">Splits internally a 1,3-beta-glucan molecule and transfers the newly generated reducing end (the donor) to the non-reducing end of another 1,3-beta-glucan molecule (the acceptor) forming a 1,3-beta linkage, resulting in the elongation of 1,3-beta-glucan chains in the cell wall.</text>
</comment>
<dbReference type="PANTHER" id="PTHR31468">
    <property type="entry name" value="1,3-BETA-GLUCANOSYLTRANSFERASE GAS1"/>
    <property type="match status" value="1"/>
</dbReference>
<dbReference type="GO" id="GO:0098552">
    <property type="term" value="C:side of membrane"/>
    <property type="evidence" value="ECO:0007669"/>
    <property type="project" value="UniProtKB-KW"/>
</dbReference>
<evidence type="ECO:0000256" key="1">
    <source>
        <dbReference type="ARBA" id="ARBA00004609"/>
    </source>
</evidence>
<evidence type="ECO:0000256" key="4">
    <source>
        <dbReference type="ARBA" id="ARBA00023180"/>
    </source>
</evidence>
<dbReference type="InterPro" id="IPR017853">
    <property type="entry name" value="GH"/>
</dbReference>